<evidence type="ECO:0000313" key="2">
    <source>
        <dbReference type="EMBL" id="PTL35045.1"/>
    </source>
</evidence>
<dbReference type="InterPro" id="IPR013321">
    <property type="entry name" value="Arc_rbn_hlx_hlx"/>
</dbReference>
<evidence type="ECO:0000313" key="3">
    <source>
        <dbReference type="Proteomes" id="UP000241436"/>
    </source>
</evidence>
<dbReference type="Proteomes" id="UP000241436">
    <property type="component" value="Unassembled WGS sequence"/>
</dbReference>
<accession>A0A2T4TVA3</accession>
<sequence length="80" mass="9115">MAKSKIAISLDENTLDRLDRLVRGEVFPNRSQAIQVAVEEKLERLKRGRLAQECAKLDPAFEKALAEEGLSEDLSEWPEY</sequence>
<gene>
    <name evidence="2" type="ORF">CLG94_11720</name>
</gene>
<dbReference type="AlphaFoldDB" id="A0A2T4TVA3"/>
<dbReference type="Pfam" id="PF01402">
    <property type="entry name" value="RHH_1"/>
    <property type="match status" value="1"/>
</dbReference>
<evidence type="ECO:0000259" key="1">
    <source>
        <dbReference type="Pfam" id="PF01402"/>
    </source>
</evidence>
<name>A0A2T4TVA3_9BACT</name>
<keyword evidence="3" id="KW-1185">Reference proteome</keyword>
<dbReference type="Gene3D" id="1.10.1220.10">
    <property type="entry name" value="Met repressor-like"/>
    <property type="match status" value="1"/>
</dbReference>
<dbReference type="EMBL" id="NVQC01000031">
    <property type="protein sequence ID" value="PTL35045.1"/>
    <property type="molecule type" value="Genomic_DNA"/>
</dbReference>
<dbReference type="RefSeq" id="WP_107563782.1">
    <property type="nucleotide sequence ID" value="NZ_NVQC01000031.1"/>
</dbReference>
<reference evidence="3" key="2">
    <citation type="journal article" date="2018" name="Environ. Microbiol.">
        <title>Bloom of a denitrifying methanotroph, 'Candidatus Methylomirabilis limnetica', in a deep stratified lake.</title>
        <authorList>
            <person name="Graf J.S."/>
            <person name="Mayr M.J."/>
            <person name="Marchant H.K."/>
            <person name="Tienken D."/>
            <person name="Hach P.F."/>
            <person name="Brand A."/>
            <person name="Schubert C.J."/>
            <person name="Kuypers M.M."/>
            <person name="Milucka J."/>
        </authorList>
    </citation>
    <scope>NUCLEOTIDE SEQUENCE [LARGE SCALE GENOMIC DNA]</scope>
    <source>
        <strain evidence="3">Zug</strain>
    </source>
</reference>
<dbReference type="InterPro" id="IPR010985">
    <property type="entry name" value="Ribbon_hlx_hlx"/>
</dbReference>
<dbReference type="OrthoDB" id="9800125at2"/>
<feature type="domain" description="Ribbon-helix-helix protein CopG" evidence="1">
    <location>
        <begin position="6"/>
        <end position="44"/>
    </location>
</feature>
<organism evidence="2 3">
    <name type="scientific">Candidatus Methylomirabilis limnetica</name>
    <dbReference type="NCBI Taxonomy" id="2033718"/>
    <lineage>
        <taxon>Bacteria</taxon>
        <taxon>Candidatus Methylomirabilota</taxon>
        <taxon>Candidatus Methylomirabilia</taxon>
        <taxon>Candidatus Methylomirabilales</taxon>
        <taxon>Candidatus Methylomirabilaceae</taxon>
        <taxon>Candidatus Methylomirabilis</taxon>
    </lineage>
</organism>
<reference evidence="2 3" key="1">
    <citation type="submission" date="2017-09" db="EMBL/GenBank/DDBJ databases">
        <title>Bloom of a denitrifying methanotroph, Candidatus Methylomirabilis limnetica, in a deep stratified lake.</title>
        <authorList>
            <person name="Graf J.S."/>
            <person name="Marchant H.K."/>
            <person name="Tienken D."/>
            <person name="Hach P.F."/>
            <person name="Brand A."/>
            <person name="Schubert C.J."/>
            <person name="Kuypers M.M."/>
            <person name="Milucka J."/>
        </authorList>
    </citation>
    <scope>NUCLEOTIDE SEQUENCE [LARGE SCALE GENOMIC DNA]</scope>
    <source>
        <strain evidence="2 3">Zug</strain>
    </source>
</reference>
<proteinExistence type="predicted"/>
<dbReference type="GO" id="GO:0006355">
    <property type="term" value="P:regulation of DNA-templated transcription"/>
    <property type="evidence" value="ECO:0007669"/>
    <property type="project" value="InterPro"/>
</dbReference>
<dbReference type="InterPro" id="IPR002145">
    <property type="entry name" value="CopG"/>
</dbReference>
<dbReference type="SUPFAM" id="SSF47598">
    <property type="entry name" value="Ribbon-helix-helix"/>
    <property type="match status" value="1"/>
</dbReference>
<protein>
    <submittedName>
        <fullName evidence="2">CopG family transcriptional regulator</fullName>
    </submittedName>
</protein>
<dbReference type="CDD" id="cd22231">
    <property type="entry name" value="RHH_NikR_HicB-like"/>
    <property type="match status" value="1"/>
</dbReference>
<comment type="caution">
    <text evidence="2">The sequence shown here is derived from an EMBL/GenBank/DDBJ whole genome shotgun (WGS) entry which is preliminary data.</text>
</comment>